<organism evidence="2 3">
    <name type="scientific">Uncinocarpus reesii (strain UAMH 1704)</name>
    <dbReference type="NCBI Taxonomy" id="336963"/>
    <lineage>
        <taxon>Eukaryota</taxon>
        <taxon>Fungi</taxon>
        <taxon>Dikarya</taxon>
        <taxon>Ascomycota</taxon>
        <taxon>Pezizomycotina</taxon>
        <taxon>Eurotiomycetes</taxon>
        <taxon>Eurotiomycetidae</taxon>
        <taxon>Onygenales</taxon>
        <taxon>Onygenaceae</taxon>
        <taxon>Uncinocarpus</taxon>
    </lineage>
</organism>
<evidence type="ECO:0000313" key="3">
    <source>
        <dbReference type="Proteomes" id="UP000002058"/>
    </source>
</evidence>
<proteinExistence type="predicted"/>
<dbReference type="Proteomes" id="UP000002058">
    <property type="component" value="Unassembled WGS sequence"/>
</dbReference>
<sequence length="200" mass="22444">MELDFSSTVQMRKQQPKKRSQLGRTSTQKEKSNSVPASPTNTKSSNVLPTTAQQETPGTFRQDKGKHILPLITPRQDDHERAKETPGTLRRDKGKHLQELSSKETVDDMKVIEARWLNEEVLLPRSRAAGYISVTEKTEEGLKIEFDIVQCAEEGDPVMRPALGEPAMSTVYLNEHCPLDGPEEVFRAFLAACIKFLPVV</sequence>
<dbReference type="VEuPathDB" id="FungiDB:UREG_06220"/>
<feature type="compositionally biased region" description="Polar residues" evidence="1">
    <location>
        <begin position="33"/>
        <end position="59"/>
    </location>
</feature>
<feature type="compositionally biased region" description="Basic and acidic residues" evidence="1">
    <location>
        <begin position="75"/>
        <end position="95"/>
    </location>
</feature>
<dbReference type="eggNOG" id="ENOG502T5BK">
    <property type="taxonomic scope" value="Eukaryota"/>
</dbReference>
<dbReference type="KEGG" id="ure:UREG_06220"/>
<gene>
    <name evidence="2" type="ORF">UREG_06220</name>
</gene>
<reference evidence="3" key="1">
    <citation type="journal article" date="2009" name="Genome Res.">
        <title>Comparative genomic analyses of the human fungal pathogens Coccidioides and their relatives.</title>
        <authorList>
            <person name="Sharpton T.J."/>
            <person name="Stajich J.E."/>
            <person name="Rounsley S.D."/>
            <person name="Gardner M.J."/>
            <person name="Wortman J.R."/>
            <person name="Jordar V.S."/>
            <person name="Maiti R."/>
            <person name="Kodira C.D."/>
            <person name="Neafsey D.E."/>
            <person name="Zeng Q."/>
            <person name="Hung C.-Y."/>
            <person name="McMahan C."/>
            <person name="Muszewska A."/>
            <person name="Grynberg M."/>
            <person name="Mandel M.A."/>
            <person name="Kellner E.M."/>
            <person name="Barker B.M."/>
            <person name="Galgiani J.N."/>
            <person name="Orbach M.J."/>
            <person name="Kirkland T.N."/>
            <person name="Cole G.T."/>
            <person name="Henn M.R."/>
            <person name="Birren B.W."/>
            <person name="Taylor J.W."/>
        </authorList>
    </citation>
    <scope>NUCLEOTIDE SEQUENCE [LARGE SCALE GENOMIC DNA]</scope>
    <source>
        <strain evidence="3">UAMH 1704</strain>
    </source>
</reference>
<dbReference type="OrthoDB" id="10374199at2759"/>
<dbReference type="AlphaFoldDB" id="C4JX47"/>
<dbReference type="InParanoid" id="C4JX47"/>
<evidence type="ECO:0000256" key="1">
    <source>
        <dbReference type="SAM" id="MobiDB-lite"/>
    </source>
</evidence>
<name>C4JX47_UNCRE</name>
<dbReference type="HOGENOM" id="CLU_1367139_0_0_1"/>
<feature type="region of interest" description="Disordered" evidence="1">
    <location>
        <begin position="1"/>
        <end position="95"/>
    </location>
</feature>
<protein>
    <submittedName>
        <fullName evidence="2">Uncharacterized protein</fullName>
    </submittedName>
</protein>
<keyword evidence="3" id="KW-1185">Reference proteome</keyword>
<accession>C4JX47</accession>
<dbReference type="EMBL" id="CH476618">
    <property type="protein sequence ID" value="EEP81355.1"/>
    <property type="molecule type" value="Genomic_DNA"/>
</dbReference>
<dbReference type="GeneID" id="8441897"/>
<feature type="compositionally biased region" description="Polar residues" evidence="1">
    <location>
        <begin position="1"/>
        <end position="13"/>
    </location>
</feature>
<evidence type="ECO:0000313" key="2">
    <source>
        <dbReference type="EMBL" id="EEP81355.1"/>
    </source>
</evidence>
<dbReference type="RefSeq" id="XP_002583253.1">
    <property type="nucleotide sequence ID" value="XM_002583207.1"/>
</dbReference>